<accession>A0ABQ2EL41</accession>
<reference evidence="2" key="1">
    <citation type="journal article" date="2019" name="Int. J. Syst. Evol. Microbiol.">
        <title>The Global Catalogue of Microorganisms (GCM) 10K type strain sequencing project: providing services to taxonomists for standard genome sequencing and annotation.</title>
        <authorList>
            <consortium name="The Broad Institute Genomics Platform"/>
            <consortium name="The Broad Institute Genome Sequencing Center for Infectious Disease"/>
            <person name="Wu L."/>
            <person name="Ma J."/>
        </authorList>
    </citation>
    <scope>NUCLEOTIDE SEQUENCE [LARGE SCALE GENOMIC DNA]</scope>
    <source>
        <strain evidence="2">CGMCC 4.7275</strain>
    </source>
</reference>
<sequence length="313" mass="32711">MAGRDVRFRALTTGPDMRAALPELIRQEAPDGVLLCASHQSPWERRAAPSAWTALVGRAGFGVTLPLQADLAVVAGRAAAECGSWFVNACFPDAVNPVLAALRVPVLCGIGNVALLAASLQARLGLPDQRRLRLVGHHLHLNPPGPAGEALGWLDDEPLNGVTEALAGQRACDRSALNQVTGQAGAMLIDALANRTELDTSLPGVAGLPGGYPVRISDGRVTLRLPAGLSRAEAVAANQRWSYADGIVVEGGRVSFAPPAAAALREAEPGWENADFPADRTPEVCRRLLALRERLRRTPAGVSAGPEGNGGAR</sequence>
<comment type="caution">
    <text evidence="1">The sequence shown here is derived from an EMBL/GenBank/DDBJ whole genome shotgun (WGS) entry which is preliminary data.</text>
</comment>
<protein>
    <submittedName>
        <fullName evidence="1">Uncharacterized protein</fullName>
    </submittedName>
</protein>
<gene>
    <name evidence="1" type="ORF">GCM10011583_54770</name>
</gene>
<evidence type="ECO:0000313" key="2">
    <source>
        <dbReference type="Proteomes" id="UP000660265"/>
    </source>
</evidence>
<dbReference type="EMBL" id="BMMV01000021">
    <property type="protein sequence ID" value="GGK15946.1"/>
    <property type="molecule type" value="Genomic_DNA"/>
</dbReference>
<organism evidence="1 2">
    <name type="scientific">Streptomyces camponoticapitis</name>
    <dbReference type="NCBI Taxonomy" id="1616125"/>
    <lineage>
        <taxon>Bacteria</taxon>
        <taxon>Bacillati</taxon>
        <taxon>Actinomycetota</taxon>
        <taxon>Actinomycetes</taxon>
        <taxon>Kitasatosporales</taxon>
        <taxon>Streptomycetaceae</taxon>
        <taxon>Streptomyces</taxon>
    </lineage>
</organism>
<keyword evidence="2" id="KW-1185">Reference proteome</keyword>
<name>A0ABQ2EL41_9ACTN</name>
<dbReference type="Proteomes" id="UP000660265">
    <property type="component" value="Unassembled WGS sequence"/>
</dbReference>
<proteinExistence type="predicted"/>
<evidence type="ECO:0000313" key="1">
    <source>
        <dbReference type="EMBL" id="GGK15946.1"/>
    </source>
</evidence>